<dbReference type="Proteomes" id="UP000265692">
    <property type="component" value="Unassembled WGS sequence"/>
</dbReference>
<dbReference type="InterPro" id="IPR051465">
    <property type="entry name" value="Cell_Envelope_Struct_Comp"/>
</dbReference>
<dbReference type="PANTHER" id="PTHR43308:SF1">
    <property type="entry name" value="OUTER MEMBRANE PROTEIN ALPHA"/>
    <property type="match status" value="1"/>
</dbReference>
<protein>
    <submittedName>
        <fullName evidence="4">S-layer homology domain-containing protein</fullName>
    </submittedName>
</protein>
<feature type="chain" id="PRO_5017306805" evidence="2">
    <location>
        <begin position="31"/>
        <end position="1248"/>
    </location>
</feature>
<feature type="signal peptide" evidence="2">
    <location>
        <begin position="1"/>
        <end position="30"/>
    </location>
</feature>
<proteinExistence type="predicted"/>
<feature type="domain" description="SLH" evidence="3">
    <location>
        <begin position="94"/>
        <end position="148"/>
    </location>
</feature>
<dbReference type="Pfam" id="PF00395">
    <property type="entry name" value="SLH"/>
    <property type="match status" value="3"/>
</dbReference>
<dbReference type="AlphaFoldDB" id="A0A396SI39"/>
<dbReference type="RefSeq" id="WP_118874978.1">
    <property type="nucleotide sequence ID" value="NZ_QWEI01000001.1"/>
</dbReference>
<dbReference type="PANTHER" id="PTHR43308">
    <property type="entry name" value="OUTER MEMBRANE PROTEIN ALPHA-RELATED"/>
    <property type="match status" value="1"/>
</dbReference>
<evidence type="ECO:0000313" key="5">
    <source>
        <dbReference type="Proteomes" id="UP000265692"/>
    </source>
</evidence>
<dbReference type="EMBL" id="QWEI01000001">
    <property type="protein sequence ID" value="RHW39968.1"/>
    <property type="molecule type" value="Genomic_DNA"/>
</dbReference>
<sequence length="1248" mass="130442">MAKQNKGRKLFATTASAALVASAIVPVASAAQLNDFNTVPSWAKDAVQYLADNNILQGDEKGNFNPNGTLTRAQAAEVLYKALGLEATGTEDFKDVTNTNWYYKAVLATSPELFEGFGDGNFKPNQKLTRAQAAKVLVIAYDLKGEADVSNFTDAAKVPAWAADYFSTAVANGVINGKGSRLAPSDDISRAEFATMVKRAIDADTVNADVASVKAINATTVEVDFKENIEDIDALDFAIEGLEVKNAVVKQTDASVAVLTTSTQEGGKEYTVTNDGKTLGKFKGVSAVLPTAVSFVNKSVQGIYGQEVTVSAQVTVAEGQSKAGIPVTFNIDSNADNATGSFGKDFVAEAYTNDQGVATYSYTQYNSKRTEDTVTAYATGKANARGTAQVYWADVARLAVKDVTEGSTIANSNTKVYQVTSKENAGEYVAVTFKENLNVAPDKVVKGVKFTDANVYSVSSTGALTQISNGVPFEVTTGGHQVALVKLNSDGVGNFTLTGADATVTPIVYDHEDSKLNVSALTSTKEELEYDATDLQATASTVTFSVNQNVEIGISSKGVQKAAARNANNGTGIGGREYTVTLKDKNGKVAGEGTTAYIYFDKASTGNSNSSNHNVTLTKVVDGKETTTHNVVRADSNNISDAIPVTVDKNGQATFVIRGAVNDYATPIAVYNNGNDTAKIDSSDAKATGEIVYFGDATVGASKLKITSVETGKEVTSITGNDVAKVEYIAVDQNGFPYYNSTTDDFISTLSFTEAFANYTVSATAGGAELPVISGENNRKTYRVTATNGKVTVYVSSSKGTVDFTATTTDNVLEAKSGSITFNTLADNATLTGAVHAVNTTDNKVTLLVKGQLVELSYKDADLFYKGSSIGVDEAYFEGKLKVGAQVAYNKATDSSKAKFNILEDAASLADYANRVNYANSATEVEGILATAGLTPTFDNLTTTQKRAVATDVFNGIGAGYTEISLRNAYQTSYADEVAAAIDAVEAAALAAVPTKLAEVPGLDLSEYDALTDSTEIAAVNTAIEAGTYADLQALQNGLTAAIRAAKASSTFAELNETTAATSNEDVLAALEGISGVNLTALKATSPRVQGKVLESIAAEADKAYAAPSEVNAAIRGYLETAAITDDISVGIESITYASVDDTDTLTFVFSDELDLPATLATADVTALGITFADGNTLGTGATATYDAATDTLEITLGADHDIVAGTSVVTDIQVNDIYGVALNLSAVKPSDDSNITDPDDLEVQSSL</sequence>
<evidence type="ECO:0000259" key="3">
    <source>
        <dbReference type="PROSITE" id="PS51272"/>
    </source>
</evidence>
<dbReference type="InterPro" id="IPR001119">
    <property type="entry name" value="SLH_dom"/>
</dbReference>
<organism evidence="4 5">
    <name type="scientific">Ureibacillus yapensis</name>
    <dbReference type="NCBI Taxonomy" id="2304605"/>
    <lineage>
        <taxon>Bacteria</taxon>
        <taxon>Bacillati</taxon>
        <taxon>Bacillota</taxon>
        <taxon>Bacilli</taxon>
        <taxon>Bacillales</taxon>
        <taxon>Caryophanaceae</taxon>
        <taxon>Ureibacillus</taxon>
    </lineage>
</organism>
<feature type="domain" description="SLH" evidence="3">
    <location>
        <begin position="149"/>
        <end position="211"/>
    </location>
</feature>
<gene>
    <name evidence="4" type="ORF">D1B33_03735</name>
</gene>
<name>A0A396SI39_9BACL</name>
<comment type="caution">
    <text evidence="4">The sequence shown here is derived from an EMBL/GenBank/DDBJ whole genome shotgun (WGS) entry which is preliminary data.</text>
</comment>
<keyword evidence="5" id="KW-1185">Reference proteome</keyword>
<dbReference type="InterPro" id="IPR014755">
    <property type="entry name" value="Cu-Rt/internalin_Ig-like"/>
</dbReference>
<dbReference type="PROSITE" id="PS51272">
    <property type="entry name" value="SLH"/>
    <property type="match status" value="3"/>
</dbReference>
<feature type="domain" description="SLH" evidence="3">
    <location>
        <begin position="30"/>
        <end position="93"/>
    </location>
</feature>
<dbReference type="Gene3D" id="2.60.40.1220">
    <property type="match status" value="1"/>
</dbReference>
<dbReference type="OrthoDB" id="2839183at2"/>
<reference evidence="4 5" key="1">
    <citation type="submission" date="2018-08" db="EMBL/GenBank/DDBJ databases">
        <title>Lysinibacillus sp. YLB-03 draft genome sequence.</title>
        <authorList>
            <person name="Yu L."/>
        </authorList>
    </citation>
    <scope>NUCLEOTIDE SEQUENCE [LARGE SCALE GENOMIC DNA]</scope>
    <source>
        <strain evidence="4 5">YLB-03</strain>
    </source>
</reference>
<evidence type="ECO:0000256" key="2">
    <source>
        <dbReference type="SAM" id="SignalP"/>
    </source>
</evidence>
<evidence type="ECO:0000256" key="1">
    <source>
        <dbReference type="ARBA" id="ARBA00022729"/>
    </source>
</evidence>
<evidence type="ECO:0000313" key="4">
    <source>
        <dbReference type="EMBL" id="RHW39968.1"/>
    </source>
</evidence>
<keyword evidence="1 2" id="KW-0732">Signal</keyword>
<accession>A0A396SI39</accession>